<name>A0AAN8FG20_TRICO</name>
<sequence>MSYSTRRLALVLLSLQYTSAYIQNAICPQCAGYNGYTPIDSNPLSHFNGASDFGNQLGKAIAGRINEAYTIPTDTSNRMTFGSYPTSSFSSYGGQNYITQPDMYQQALSGMSGMSGYGTQGLGTSYPTGTSYPSGTSYPMSFSSFPGYNFGSGQTMLPSNGGYSFGNYNNLGGTTYGANSFGNYGSGYGIPDPIPSAVSGGGGGGSCPYCFGNKGGFKAKKSKRATTATKKN</sequence>
<gene>
    <name evidence="2" type="ORF">GCK32_001365</name>
</gene>
<organism evidence="2 3">
    <name type="scientific">Trichostrongylus colubriformis</name>
    <name type="common">Black scour worm</name>
    <dbReference type="NCBI Taxonomy" id="6319"/>
    <lineage>
        <taxon>Eukaryota</taxon>
        <taxon>Metazoa</taxon>
        <taxon>Ecdysozoa</taxon>
        <taxon>Nematoda</taxon>
        <taxon>Chromadorea</taxon>
        <taxon>Rhabditida</taxon>
        <taxon>Rhabditina</taxon>
        <taxon>Rhabditomorpha</taxon>
        <taxon>Strongyloidea</taxon>
        <taxon>Trichostrongylidae</taxon>
        <taxon>Trichostrongylus</taxon>
    </lineage>
</organism>
<evidence type="ECO:0000313" key="2">
    <source>
        <dbReference type="EMBL" id="KAK5978495.1"/>
    </source>
</evidence>
<dbReference type="EMBL" id="WIXE01009372">
    <property type="protein sequence ID" value="KAK5978495.1"/>
    <property type="molecule type" value="Genomic_DNA"/>
</dbReference>
<dbReference type="AlphaFoldDB" id="A0AAN8FG20"/>
<feature type="chain" id="PRO_5043040458" evidence="1">
    <location>
        <begin position="21"/>
        <end position="232"/>
    </location>
</feature>
<accession>A0AAN8FG20</accession>
<reference evidence="2 3" key="1">
    <citation type="submission" date="2019-10" db="EMBL/GenBank/DDBJ databases">
        <title>Assembly and Annotation for the nematode Trichostrongylus colubriformis.</title>
        <authorList>
            <person name="Martin J."/>
        </authorList>
    </citation>
    <scope>NUCLEOTIDE SEQUENCE [LARGE SCALE GENOMIC DNA]</scope>
    <source>
        <strain evidence="2">G859</strain>
        <tissue evidence="2">Whole worm</tissue>
    </source>
</reference>
<evidence type="ECO:0000313" key="3">
    <source>
        <dbReference type="Proteomes" id="UP001331761"/>
    </source>
</evidence>
<protein>
    <submittedName>
        <fullName evidence="2">Uncharacterized protein</fullName>
    </submittedName>
</protein>
<proteinExistence type="predicted"/>
<feature type="signal peptide" evidence="1">
    <location>
        <begin position="1"/>
        <end position="20"/>
    </location>
</feature>
<evidence type="ECO:0000256" key="1">
    <source>
        <dbReference type="SAM" id="SignalP"/>
    </source>
</evidence>
<comment type="caution">
    <text evidence="2">The sequence shown here is derived from an EMBL/GenBank/DDBJ whole genome shotgun (WGS) entry which is preliminary data.</text>
</comment>
<keyword evidence="1" id="KW-0732">Signal</keyword>
<dbReference type="Proteomes" id="UP001331761">
    <property type="component" value="Unassembled WGS sequence"/>
</dbReference>
<keyword evidence="3" id="KW-1185">Reference proteome</keyword>